<protein>
    <submittedName>
        <fullName evidence="8">Outer membrane protein assembly factor BamA</fullName>
    </submittedName>
</protein>
<evidence type="ECO:0000313" key="8">
    <source>
        <dbReference type="EMBL" id="RAI99733.1"/>
    </source>
</evidence>
<evidence type="ECO:0000313" key="9">
    <source>
        <dbReference type="Proteomes" id="UP000249547"/>
    </source>
</evidence>
<dbReference type="GO" id="GO:0019867">
    <property type="term" value="C:outer membrane"/>
    <property type="evidence" value="ECO:0007669"/>
    <property type="project" value="InterPro"/>
</dbReference>
<evidence type="ECO:0000256" key="4">
    <source>
        <dbReference type="ARBA" id="ARBA00023136"/>
    </source>
</evidence>
<keyword evidence="3" id="KW-0732">Signal</keyword>
<dbReference type="PANTHER" id="PTHR12815">
    <property type="entry name" value="SORTING AND ASSEMBLY MACHINERY SAMM50 PROTEIN FAMILY MEMBER"/>
    <property type="match status" value="1"/>
</dbReference>
<comment type="subcellular location">
    <subcellularLocation>
        <location evidence="1">Membrane</location>
    </subcellularLocation>
</comment>
<proteinExistence type="predicted"/>
<dbReference type="InterPro" id="IPR000184">
    <property type="entry name" value="Bac_surfAg_D15"/>
</dbReference>
<dbReference type="Gene3D" id="2.40.160.50">
    <property type="entry name" value="membrane protein fhac: a member of the omp85/tpsb transporter family"/>
    <property type="match status" value="1"/>
</dbReference>
<feature type="domain" description="POTRA" evidence="7">
    <location>
        <begin position="94"/>
        <end position="146"/>
    </location>
</feature>
<evidence type="ECO:0000259" key="6">
    <source>
        <dbReference type="Pfam" id="PF01103"/>
    </source>
</evidence>
<gene>
    <name evidence="8" type="ORF">LX64_04285</name>
</gene>
<accession>A0A327Q791</accession>
<dbReference type="Pfam" id="PF01103">
    <property type="entry name" value="Omp85"/>
    <property type="match status" value="1"/>
</dbReference>
<evidence type="ECO:0000256" key="3">
    <source>
        <dbReference type="ARBA" id="ARBA00022729"/>
    </source>
</evidence>
<feature type="domain" description="Bacterial surface antigen (D15)" evidence="6">
    <location>
        <begin position="590"/>
        <end position="763"/>
    </location>
</feature>
<keyword evidence="9" id="KW-1185">Reference proteome</keyword>
<name>A0A327Q791_9BACT</name>
<organism evidence="8 9">
    <name type="scientific">Chitinophaga skermanii</name>
    <dbReference type="NCBI Taxonomy" id="331697"/>
    <lineage>
        <taxon>Bacteria</taxon>
        <taxon>Pseudomonadati</taxon>
        <taxon>Bacteroidota</taxon>
        <taxon>Chitinophagia</taxon>
        <taxon>Chitinophagales</taxon>
        <taxon>Chitinophagaceae</taxon>
        <taxon>Chitinophaga</taxon>
    </lineage>
</organism>
<dbReference type="InterPro" id="IPR010827">
    <property type="entry name" value="BamA/TamA_POTRA"/>
</dbReference>
<evidence type="ECO:0000256" key="5">
    <source>
        <dbReference type="ARBA" id="ARBA00023237"/>
    </source>
</evidence>
<evidence type="ECO:0000259" key="7">
    <source>
        <dbReference type="Pfam" id="PF07244"/>
    </source>
</evidence>
<reference evidence="8 9" key="1">
    <citation type="submission" date="2018-06" db="EMBL/GenBank/DDBJ databases">
        <title>Genomic Encyclopedia of Archaeal and Bacterial Type Strains, Phase II (KMG-II): from individual species to whole genera.</title>
        <authorList>
            <person name="Goeker M."/>
        </authorList>
    </citation>
    <scope>NUCLEOTIDE SEQUENCE [LARGE SCALE GENOMIC DNA]</scope>
    <source>
        <strain evidence="8 9">DSM 23857</strain>
    </source>
</reference>
<dbReference type="Proteomes" id="UP000249547">
    <property type="component" value="Unassembled WGS sequence"/>
</dbReference>
<dbReference type="AlphaFoldDB" id="A0A327Q791"/>
<dbReference type="PANTHER" id="PTHR12815:SF47">
    <property type="entry name" value="TRANSLOCATION AND ASSEMBLY MODULE SUBUNIT TAMA"/>
    <property type="match status" value="1"/>
</dbReference>
<evidence type="ECO:0000256" key="2">
    <source>
        <dbReference type="ARBA" id="ARBA00022692"/>
    </source>
</evidence>
<dbReference type="InterPro" id="IPR039910">
    <property type="entry name" value="D15-like"/>
</dbReference>
<dbReference type="EMBL" id="QLLL01000009">
    <property type="protein sequence ID" value="RAI99733.1"/>
    <property type="molecule type" value="Genomic_DNA"/>
</dbReference>
<sequence>MLVVACSTLFSCSNTKYLKDGQSLYVANQFDVKGELTTAEKQDLRSALSSKSLAIQQPQNKFLGTRLKVWLYNQKYNENKSNWFWNAVLSPKNLAEPVIYDSTRIAESVIRMRSYLENQGYFYATVDYSVNTKRKKTEVDYNVNTGKSFIIDTVTYNIPNPDIARIVESSNKLSLVKKNIPYKGETLSAERDRLMRVIRDSGYYKFNRDYISFVLDTVNKSLLRNSINPFDGLFEIFNTNKRIEKPTMDVEVNVEPAPEDTLNEGEKLYYVNKVYVYPDYSLTGQTVSDSALSEEVRKYFTMRYHQDIIRPRVLASAILIRPGDKYSIQNYTGTINKLYDLNVWQFVNLQYIETPGTKDSLDAYIYLTPKKKKELGLNFEVTTSSDYFIGSGFNINHRHVNLNRAANQLQIQAKAGVELVRNVGHFDVQSIEYGINTAVTLPRFVTPFFHIRQGNRLMAKTRIGAGVNYLRRVDKFDITNISGSFGYEWAQSLNKRWQLTPFNLTYVGVKLNPNFKATVVDSSPYLKRSFEPAFIGGEQFSFIYSNNDVFHKRQNSYFRVSAEEAGAWLKGINSLWYDISGKKQNLETLTGVKISQFVRLETEFKHYWNYFKSNVATRFYMGVGIPYGSSDVLPYIRQFTAGGPNSIRAFRLRTLGPGSYVDTSATAQQFPDQTGDMKLEGNVEYRFNLLRMFGGSMYVRGATFLDFGNIWMLKTDTTRPGAAFEFKNLYKDLAIGTGVGLRLDFSFFLVRLDWGIPLKKPYSPTNPSGWYIKDWELNNATWRRNNIIWNIAIGYPF</sequence>
<keyword evidence="4" id="KW-0472">Membrane</keyword>
<comment type="caution">
    <text evidence="8">The sequence shown here is derived from an EMBL/GenBank/DDBJ whole genome shotgun (WGS) entry which is preliminary data.</text>
</comment>
<keyword evidence="5" id="KW-0998">Cell outer membrane</keyword>
<dbReference type="Gene3D" id="3.10.20.310">
    <property type="entry name" value="membrane protein fhac"/>
    <property type="match status" value="1"/>
</dbReference>
<evidence type="ECO:0000256" key="1">
    <source>
        <dbReference type="ARBA" id="ARBA00004370"/>
    </source>
</evidence>
<keyword evidence="2" id="KW-0812">Transmembrane</keyword>
<dbReference type="Pfam" id="PF07244">
    <property type="entry name" value="POTRA"/>
    <property type="match status" value="1"/>
</dbReference>